<evidence type="ECO:0000313" key="4">
    <source>
        <dbReference type="EMBL" id="SBO28140.1"/>
    </source>
</evidence>
<gene>
    <name evidence="3" type="ORF">PKNA1_C2_0504900</name>
    <name evidence="4" type="ORF">PKNA1_H1_0504900</name>
</gene>
<evidence type="ECO:0000256" key="1">
    <source>
        <dbReference type="SAM" id="MobiDB-lite"/>
    </source>
</evidence>
<sequence length="564" mass="64880">MAEKKIDESPFLHKMENFEIADGKNKKGTRGEMKNVYRSLGNEFNFENEEMTPEVDPEKGPEMDQEGEKCAGVNQSGVNEPGVNQSGVNEPGVNQPGVKEPDVRRMGKSDANIRTIKIDRKNLKKLFSSQFFTQTLTDDSSTNLISELKMSKRYATGEFFKALFLFTLFLTTSYFAFFYIYKNYFGQNHLCGNLDLYNYKYENQVRFIPNVSGAGYYVFTGKFPFDVITHKVRKEVLKQSMNEELDKYKENGGKEPFDKIENLDDHPIQIMSFVKHNNTMKCEKKIFDMYRPFYLKSTDVDITQKNFILSEVNYSFVTNPYNVPQAKVSIGEERRGASRGELLFKWMTPHIVFAYFPPNMQLYAEVANFMKKSEAKNKICYMTWYLNSLREDKGVNGVIQGADVGRILSEGNATTSKSEQTTEKETPSGDVTNNATGIITAAFEGAKKYFKGTPTGEEQVPQKKANDLGVGGYFGGMVQPPKRKIVYLYDYYDNNFVDLLVAIHNMQYGNGFRDLKTYWEDLKRKFRVVSPEEIYLLEWYCLGVNYNLIENNNQFKLNCVDLLK</sequence>
<reference evidence="3" key="1">
    <citation type="submission" date="2016-05" db="EMBL/GenBank/DDBJ databases">
        <authorList>
            <person name="Lavstsen T."/>
            <person name="Jespersen J.S."/>
        </authorList>
    </citation>
    <scope>NUCLEOTIDE SEQUENCE [LARGE SCALE GENOMIC DNA]</scope>
</reference>
<feature type="region of interest" description="Disordered" evidence="1">
    <location>
        <begin position="410"/>
        <end position="431"/>
    </location>
</feature>
<feature type="transmembrane region" description="Helical" evidence="2">
    <location>
        <begin position="159"/>
        <end position="181"/>
    </location>
</feature>
<name>A0A1A7VXW8_PLAKH</name>
<evidence type="ECO:0000313" key="5">
    <source>
        <dbReference type="Proteomes" id="UP000182128"/>
    </source>
</evidence>
<keyword evidence="2" id="KW-0472">Membrane</keyword>
<organism evidence="3 5">
    <name type="scientific">Plasmodium knowlesi (strain H)</name>
    <dbReference type="NCBI Taxonomy" id="5851"/>
    <lineage>
        <taxon>Eukaryota</taxon>
        <taxon>Sar</taxon>
        <taxon>Alveolata</taxon>
        <taxon>Apicomplexa</taxon>
        <taxon>Aconoidasida</taxon>
        <taxon>Haemosporida</taxon>
        <taxon>Plasmodiidae</taxon>
        <taxon>Plasmodium</taxon>
        <taxon>Plasmodium (Plasmodium)</taxon>
    </lineage>
</organism>
<reference evidence="5 6" key="2">
    <citation type="submission" date="2016-05" db="EMBL/GenBank/DDBJ databases">
        <authorList>
            <person name="Sharaf H."/>
        </authorList>
    </citation>
    <scope>NUCLEOTIDE SEQUENCE [LARGE SCALE GENOMIC DNA]</scope>
    <source>
        <strain evidence="5 6">H</strain>
    </source>
</reference>
<dbReference type="Proteomes" id="UP000182142">
    <property type="component" value="Unassembled WGS sequence"/>
</dbReference>
<dbReference type="Proteomes" id="UP000182128">
    <property type="component" value="Unassembled WGS sequence"/>
</dbReference>
<dbReference type="EMBL" id="CWHQ02000020">
    <property type="protein sequence ID" value="SBO26486.1"/>
    <property type="molecule type" value="Genomic_DNA"/>
</dbReference>
<feature type="compositionally biased region" description="Acidic residues" evidence="1">
    <location>
        <begin position="46"/>
        <end position="55"/>
    </location>
</feature>
<proteinExistence type="predicted"/>
<evidence type="ECO:0000256" key="2">
    <source>
        <dbReference type="SAM" id="Phobius"/>
    </source>
</evidence>
<evidence type="ECO:0000313" key="3">
    <source>
        <dbReference type="EMBL" id="SBO26486.1"/>
    </source>
</evidence>
<evidence type="ECO:0000313" key="6">
    <source>
        <dbReference type="Proteomes" id="UP000182142"/>
    </source>
</evidence>
<accession>A0A1A7VXW8</accession>
<feature type="compositionally biased region" description="Polar residues" evidence="1">
    <location>
        <begin position="73"/>
        <end position="88"/>
    </location>
</feature>
<keyword evidence="2" id="KW-1133">Transmembrane helix</keyword>
<dbReference type="AlphaFoldDB" id="A0A1A7VXW8"/>
<keyword evidence="2" id="KW-0812">Transmembrane</keyword>
<feature type="compositionally biased region" description="Basic and acidic residues" evidence="1">
    <location>
        <begin position="56"/>
        <end position="69"/>
    </location>
</feature>
<feature type="region of interest" description="Disordered" evidence="1">
    <location>
        <begin position="46"/>
        <end position="105"/>
    </location>
</feature>
<dbReference type="EMBL" id="CWHR02000015">
    <property type="protein sequence ID" value="SBO28140.1"/>
    <property type="molecule type" value="Genomic_DNA"/>
</dbReference>
<protein>
    <submittedName>
        <fullName evidence="3">Uncharacterized protein</fullName>
    </submittedName>
</protein>